<reference evidence="8" key="1">
    <citation type="journal article" date="2019" name="Int. J. Syst. Evol. Microbiol.">
        <title>The Global Catalogue of Microorganisms (GCM) 10K type strain sequencing project: providing services to taxonomists for standard genome sequencing and annotation.</title>
        <authorList>
            <consortium name="The Broad Institute Genomics Platform"/>
            <consortium name="The Broad Institute Genome Sequencing Center for Infectious Disease"/>
            <person name="Wu L."/>
            <person name="Ma J."/>
        </authorList>
    </citation>
    <scope>NUCLEOTIDE SEQUENCE [LARGE SCALE GENOMIC DNA]</scope>
    <source>
        <strain evidence="8">KCTC 12907</strain>
    </source>
</reference>
<accession>A0ABW2F7D6</accession>
<keyword evidence="2" id="KW-0732">Signal</keyword>
<keyword evidence="1" id="KW-1003">Cell membrane</keyword>
<dbReference type="RefSeq" id="WP_378047473.1">
    <property type="nucleotide sequence ID" value="NZ_JBHMDN010000013.1"/>
</dbReference>
<keyword evidence="4" id="KW-0564">Palmitate</keyword>
<evidence type="ECO:0000313" key="7">
    <source>
        <dbReference type="EMBL" id="MFC7148112.1"/>
    </source>
</evidence>
<proteinExistence type="predicted"/>
<dbReference type="PANTHER" id="PTHR43649:SF33">
    <property type="entry name" value="POLYGALACTURONAN_RHAMNOGALACTURONAN-BINDING PROTEIN YTCQ"/>
    <property type="match status" value="1"/>
</dbReference>
<evidence type="ECO:0000256" key="4">
    <source>
        <dbReference type="ARBA" id="ARBA00023139"/>
    </source>
</evidence>
<dbReference type="PANTHER" id="PTHR43649">
    <property type="entry name" value="ARABINOSE-BINDING PROTEIN-RELATED"/>
    <property type="match status" value="1"/>
</dbReference>
<evidence type="ECO:0000256" key="1">
    <source>
        <dbReference type="ARBA" id="ARBA00022475"/>
    </source>
</evidence>
<sequence length="543" mass="60246">MNCIFRTGRSYSHKNLGGVTMKAKKGSFWRTSFVLSCAVVLSAALLNGCSSKNNEGSNTDEGSGAVQTSQQPSASQAGTEKPITITITMMTQYFGSEPPTKDNEAMKLIEEHIGVDLDVNWQPSGGYTDKYTAMMAAGDLPQIVMIDNARNPAMINAVRSGAFWEIGSYLKDYPNLGKLSEIALKNSSIDGKVYGIPRARQMAREGILIRKDWLDNLGLAEPKTFDELMNVVKEFTISDPDKNGQNDTIGIPSAGSAQGLDMFAIYEGAPNQWRVEEDGQFVPSFMTEEYQKVLAQYREMYQNKYINQDFPVAKSTIDPINQGKAGLYLDTMDDLQALFTDLFVRDPKAELIPISRIQGSDGAYHVPLGSGLAGMFMFPKSSVKSEAELITILEHFDKLGDKELQDLRTWGIEGKHYKMVDGVPEHINPKQFADEVYTNFFQLKFDNSELAMAGNQDPGMKAIEQMWVDNIEIGVSNPAEPLISATNTEKGGTLKQIMKDANTKYIMGTIDKAGYDKAIQNWRDSGGDQIIKEYTDEYRKLNP</sequence>
<dbReference type="Pfam" id="PF01547">
    <property type="entry name" value="SBP_bac_1"/>
    <property type="match status" value="1"/>
</dbReference>
<dbReference type="CDD" id="cd13580">
    <property type="entry name" value="PBP2_AlgQ_like_1"/>
    <property type="match status" value="1"/>
</dbReference>
<gene>
    <name evidence="7" type="ORF">ACFQMJ_06135</name>
</gene>
<evidence type="ECO:0000256" key="3">
    <source>
        <dbReference type="ARBA" id="ARBA00023136"/>
    </source>
</evidence>
<evidence type="ECO:0000313" key="8">
    <source>
        <dbReference type="Proteomes" id="UP001596378"/>
    </source>
</evidence>
<evidence type="ECO:0000256" key="6">
    <source>
        <dbReference type="SAM" id="MobiDB-lite"/>
    </source>
</evidence>
<evidence type="ECO:0000256" key="5">
    <source>
        <dbReference type="ARBA" id="ARBA00023288"/>
    </source>
</evidence>
<comment type="caution">
    <text evidence="7">The sequence shown here is derived from an EMBL/GenBank/DDBJ whole genome shotgun (WGS) entry which is preliminary data.</text>
</comment>
<dbReference type="Proteomes" id="UP001596378">
    <property type="component" value="Unassembled WGS sequence"/>
</dbReference>
<dbReference type="SUPFAM" id="SSF53850">
    <property type="entry name" value="Periplasmic binding protein-like II"/>
    <property type="match status" value="1"/>
</dbReference>
<evidence type="ECO:0000256" key="2">
    <source>
        <dbReference type="ARBA" id="ARBA00022729"/>
    </source>
</evidence>
<feature type="region of interest" description="Disordered" evidence="6">
    <location>
        <begin position="54"/>
        <end position="81"/>
    </location>
</feature>
<protein>
    <submittedName>
        <fullName evidence="7">Extracellular solute-binding protein</fullName>
    </submittedName>
</protein>
<organism evidence="7 8">
    <name type="scientific">Cohnella cellulosilytica</name>
    <dbReference type="NCBI Taxonomy" id="986710"/>
    <lineage>
        <taxon>Bacteria</taxon>
        <taxon>Bacillati</taxon>
        <taxon>Bacillota</taxon>
        <taxon>Bacilli</taxon>
        <taxon>Bacillales</taxon>
        <taxon>Paenibacillaceae</taxon>
        <taxon>Cohnella</taxon>
    </lineage>
</organism>
<feature type="compositionally biased region" description="Polar residues" evidence="6">
    <location>
        <begin position="54"/>
        <end position="78"/>
    </location>
</feature>
<name>A0ABW2F7D6_9BACL</name>
<dbReference type="InterPro" id="IPR006059">
    <property type="entry name" value="SBP"/>
</dbReference>
<dbReference type="Gene3D" id="3.40.190.10">
    <property type="entry name" value="Periplasmic binding protein-like II"/>
    <property type="match status" value="2"/>
</dbReference>
<keyword evidence="5" id="KW-0449">Lipoprotein</keyword>
<keyword evidence="3" id="KW-0472">Membrane</keyword>
<keyword evidence="8" id="KW-1185">Reference proteome</keyword>
<dbReference type="InterPro" id="IPR050490">
    <property type="entry name" value="Bact_solute-bd_prot1"/>
</dbReference>
<dbReference type="EMBL" id="JBHTAI010000003">
    <property type="protein sequence ID" value="MFC7148112.1"/>
    <property type="molecule type" value="Genomic_DNA"/>
</dbReference>